<dbReference type="CDD" id="cd06563">
    <property type="entry name" value="GH20_chitobiase-like"/>
    <property type="match status" value="1"/>
</dbReference>
<evidence type="ECO:0000256" key="7">
    <source>
        <dbReference type="ARBA" id="ARBA00033000"/>
    </source>
</evidence>
<feature type="domain" description="Glycoside hydrolase family 20 catalytic" evidence="9">
    <location>
        <begin position="255"/>
        <end position="602"/>
    </location>
</feature>
<evidence type="ECO:0000256" key="8">
    <source>
        <dbReference type="PIRSR" id="PIRSR625705-1"/>
    </source>
</evidence>
<comment type="catalytic activity">
    <reaction evidence="1">
        <text>Hydrolysis of terminal non-reducing N-acetyl-D-hexosamine residues in N-acetyl-beta-D-hexosaminides.</text>
        <dbReference type="EC" id="3.2.1.52"/>
    </reaction>
</comment>
<feature type="active site" description="Proton donor" evidence="8">
    <location>
        <position position="430"/>
    </location>
</feature>
<dbReference type="InterPro" id="IPR015883">
    <property type="entry name" value="Glyco_hydro_20_cat"/>
</dbReference>
<dbReference type="Proteomes" id="UP000326936">
    <property type="component" value="Chromosome"/>
</dbReference>
<dbReference type="InterPro" id="IPR025705">
    <property type="entry name" value="Beta_hexosaminidase_sua/sub"/>
</dbReference>
<dbReference type="SUPFAM" id="SSF55545">
    <property type="entry name" value="beta-N-acetylhexosaminidase-like domain"/>
    <property type="match status" value="1"/>
</dbReference>
<dbReference type="PANTHER" id="PTHR22600">
    <property type="entry name" value="BETA-HEXOSAMINIDASE"/>
    <property type="match status" value="1"/>
</dbReference>
<gene>
    <name evidence="11" type="primary">exo I</name>
    <name evidence="11" type="ORF">FIV01_12200</name>
</gene>
<dbReference type="KEGG" id="vaq:FIV01_12200"/>
<dbReference type="PANTHER" id="PTHR22600:SF57">
    <property type="entry name" value="BETA-N-ACETYLHEXOSAMINIDASE"/>
    <property type="match status" value="1"/>
</dbReference>
<accession>A0A5P9CNJ6</accession>
<evidence type="ECO:0000313" key="12">
    <source>
        <dbReference type="Proteomes" id="UP000326936"/>
    </source>
</evidence>
<evidence type="ECO:0000256" key="3">
    <source>
        <dbReference type="ARBA" id="ARBA00012663"/>
    </source>
</evidence>
<sequence>MSYQLQLAVISEQPEQSLVSLTLHNVSEFTLSRWCLQFIFERNINLDSITHGKVKQVGSFCTITPDTDNLAINNQYYCEFIVNSPPVRFYAHGIKEAVVVDLDTNQKLPVAIEPMMLAKVHKIDACLTPPEASCTGLIPHPNKIEYREGEFTLTDKVNISIQTSMAEKAATWLEQEMNTMFGIHLGISNSGILFMLNSSLEEGHYNLEVEAVCIKLEANSINGFSHASATLLQLIKNSDGKFVVPKVKIADHPRFTYRGLMLDCARHFHSVSTIKRLINQLAYYKFNYFHWHLTDDEGWRVEIDAFPQLTQIGAKRGSQYDLEPQLSHLTSNHEGYYSKAQIREIIAYAADRSIIVIPEIDIPGHCRAAIKSLPHLLADGEDSSYYLSVQNYHDNTLSPALDGTYVFIDKVLEEIADLFPSPWIHMGGDEVPSGVWQNSQACQTLMKVNHYQSTDELQSHILRYAENKLKSLGKRMLGWEEVKNGNKVSPNTVIVAWTNENAAINSAEQGFNVILQPAQYTYFDLVQDYDPHESGSDWAGVLTLEKAYRYQPLEKTSAQSIIHQKISGLQCALWCENTIEQTKIDYMLFPRLTAFAEVCWTNNSQRNWQDYLSRLKQHQSLMDKQNIQYRYPWKTKT</sequence>
<dbReference type="GO" id="GO:0005975">
    <property type="term" value="P:carbohydrate metabolic process"/>
    <property type="evidence" value="ECO:0007669"/>
    <property type="project" value="InterPro"/>
</dbReference>
<dbReference type="GO" id="GO:0030203">
    <property type="term" value="P:glycosaminoglycan metabolic process"/>
    <property type="evidence" value="ECO:0007669"/>
    <property type="project" value="TreeGrafter"/>
</dbReference>
<keyword evidence="5 11" id="KW-0326">Glycosidase</keyword>
<feature type="domain" description="Beta-hexosaminidase bacterial type N-terminal" evidence="10">
    <location>
        <begin position="136"/>
        <end position="252"/>
    </location>
</feature>
<dbReference type="AlphaFoldDB" id="A0A5P9CNJ6"/>
<evidence type="ECO:0000256" key="1">
    <source>
        <dbReference type="ARBA" id="ARBA00001231"/>
    </source>
</evidence>
<keyword evidence="4 11" id="KW-0378">Hydrolase</keyword>
<reference evidence="11 12" key="1">
    <citation type="submission" date="2019-10" db="EMBL/GenBank/DDBJ databases">
        <title>Complete genome sequence of Vibrio sp. strain THAF100, isolated from non-filtered water from the water column of tank 6 of a marine aquarium containing stony-coral fragments. Water maintained at 26 degree C.</title>
        <authorList>
            <person name="Ruckert C."/>
            <person name="Franco A."/>
            <person name="Kalinowski J."/>
            <person name="Glaeser S."/>
        </authorList>
    </citation>
    <scope>NUCLEOTIDE SEQUENCE [LARGE SCALE GENOMIC DNA]</scope>
    <source>
        <strain evidence="11 12">THAF100</strain>
    </source>
</reference>
<dbReference type="SUPFAM" id="SSF51445">
    <property type="entry name" value="(Trans)glycosidases"/>
    <property type="match status" value="1"/>
</dbReference>
<protein>
    <recommendedName>
        <fullName evidence="3">beta-N-acetylhexosaminidase</fullName>
        <ecNumber evidence="3">3.2.1.52</ecNumber>
    </recommendedName>
    <alternativeName>
        <fullName evidence="6">Beta-N-acetylhexosaminidase</fullName>
    </alternativeName>
    <alternativeName>
        <fullName evidence="7">N-acetyl-beta-glucosaminidase</fullName>
    </alternativeName>
</protein>
<dbReference type="Gene3D" id="3.20.20.80">
    <property type="entry name" value="Glycosidases"/>
    <property type="match status" value="1"/>
</dbReference>
<dbReference type="PRINTS" id="PR00738">
    <property type="entry name" value="GLHYDRLASE20"/>
</dbReference>
<dbReference type="RefSeq" id="WP_152431222.1">
    <property type="nucleotide sequence ID" value="NZ_CBCSDK010000001.1"/>
</dbReference>
<evidence type="ECO:0000256" key="5">
    <source>
        <dbReference type="ARBA" id="ARBA00023295"/>
    </source>
</evidence>
<evidence type="ECO:0000259" key="10">
    <source>
        <dbReference type="Pfam" id="PF02838"/>
    </source>
</evidence>
<evidence type="ECO:0000259" key="9">
    <source>
        <dbReference type="Pfam" id="PF00728"/>
    </source>
</evidence>
<evidence type="ECO:0000313" key="11">
    <source>
        <dbReference type="EMBL" id="QFT27192.1"/>
    </source>
</evidence>
<dbReference type="InterPro" id="IPR015882">
    <property type="entry name" value="HEX_bac_N"/>
</dbReference>
<organism evidence="11 12">
    <name type="scientific">Vibrio aquimaris</name>
    <dbReference type="NCBI Taxonomy" id="2587862"/>
    <lineage>
        <taxon>Bacteria</taxon>
        <taxon>Pseudomonadati</taxon>
        <taxon>Pseudomonadota</taxon>
        <taxon>Gammaproteobacteria</taxon>
        <taxon>Vibrionales</taxon>
        <taxon>Vibrionaceae</taxon>
        <taxon>Vibrio</taxon>
    </lineage>
</organism>
<dbReference type="Pfam" id="PF00728">
    <property type="entry name" value="Glyco_hydro_20"/>
    <property type="match status" value="1"/>
</dbReference>
<dbReference type="EMBL" id="CP045350">
    <property type="protein sequence ID" value="QFT27192.1"/>
    <property type="molecule type" value="Genomic_DNA"/>
</dbReference>
<dbReference type="InterPro" id="IPR017853">
    <property type="entry name" value="GH"/>
</dbReference>
<evidence type="ECO:0000256" key="6">
    <source>
        <dbReference type="ARBA" id="ARBA00030512"/>
    </source>
</evidence>
<keyword evidence="12" id="KW-1185">Reference proteome</keyword>
<dbReference type="EC" id="3.2.1.52" evidence="3"/>
<dbReference type="OrthoDB" id="9763537at2"/>
<evidence type="ECO:0000256" key="4">
    <source>
        <dbReference type="ARBA" id="ARBA00022801"/>
    </source>
</evidence>
<dbReference type="Gene3D" id="3.30.379.10">
    <property type="entry name" value="Chitobiase/beta-hexosaminidase domain 2-like"/>
    <property type="match status" value="1"/>
</dbReference>
<name>A0A5P9CNJ6_9VIBR</name>
<dbReference type="GO" id="GO:0016020">
    <property type="term" value="C:membrane"/>
    <property type="evidence" value="ECO:0007669"/>
    <property type="project" value="TreeGrafter"/>
</dbReference>
<dbReference type="Pfam" id="PF02838">
    <property type="entry name" value="Glyco_hydro_20b"/>
    <property type="match status" value="1"/>
</dbReference>
<dbReference type="InterPro" id="IPR029018">
    <property type="entry name" value="Hex-like_dom2"/>
</dbReference>
<evidence type="ECO:0000256" key="2">
    <source>
        <dbReference type="ARBA" id="ARBA00006285"/>
    </source>
</evidence>
<proteinExistence type="inferred from homology"/>
<comment type="similarity">
    <text evidence="2">Belongs to the glycosyl hydrolase 20 family.</text>
</comment>
<dbReference type="GO" id="GO:0004563">
    <property type="term" value="F:beta-N-acetylhexosaminidase activity"/>
    <property type="evidence" value="ECO:0007669"/>
    <property type="project" value="UniProtKB-EC"/>
</dbReference>